<dbReference type="InterPro" id="IPR050749">
    <property type="entry name" value="Glycosyl_Hydrolase_47"/>
</dbReference>
<evidence type="ECO:0000256" key="1">
    <source>
        <dbReference type="ARBA" id="ARBA00001913"/>
    </source>
</evidence>
<evidence type="ECO:0000256" key="6">
    <source>
        <dbReference type="ARBA" id="ARBA00022837"/>
    </source>
</evidence>
<evidence type="ECO:0000256" key="7">
    <source>
        <dbReference type="ARBA" id="ARBA00023157"/>
    </source>
</evidence>
<dbReference type="GO" id="GO:0005509">
    <property type="term" value="F:calcium ion binding"/>
    <property type="evidence" value="ECO:0007669"/>
    <property type="project" value="InterPro"/>
</dbReference>
<evidence type="ECO:0000313" key="13">
    <source>
        <dbReference type="Proteomes" id="UP000051952"/>
    </source>
</evidence>
<dbReference type="InterPro" id="IPR012341">
    <property type="entry name" value="6hp_glycosidase-like_sf"/>
</dbReference>
<reference evidence="13" key="1">
    <citation type="submission" date="2015-09" db="EMBL/GenBank/DDBJ databases">
        <authorList>
            <consortium name="Pathogen Informatics"/>
        </authorList>
    </citation>
    <scope>NUCLEOTIDE SEQUENCE [LARGE SCALE GENOMIC DNA]</scope>
    <source>
        <strain evidence="13">Lake Konstanz</strain>
    </source>
</reference>
<dbReference type="PRINTS" id="PR00747">
    <property type="entry name" value="GLYHDRLASE47"/>
</dbReference>
<keyword evidence="13" id="KW-1185">Reference proteome</keyword>
<dbReference type="PANTHER" id="PTHR11742:SF55">
    <property type="entry name" value="ENDOPLASMIC RETICULUM MANNOSYL-OLIGOSACCHARIDE 1,2-ALPHA-MANNOSIDASE"/>
    <property type="match status" value="1"/>
</dbReference>
<evidence type="ECO:0000256" key="5">
    <source>
        <dbReference type="ARBA" id="ARBA00022801"/>
    </source>
</evidence>
<comment type="cofactor">
    <cofactor evidence="1">
        <name>Ca(2+)</name>
        <dbReference type="ChEBI" id="CHEBI:29108"/>
    </cofactor>
</comment>
<dbReference type="GO" id="GO:0005783">
    <property type="term" value="C:endoplasmic reticulum"/>
    <property type="evidence" value="ECO:0007669"/>
    <property type="project" value="TreeGrafter"/>
</dbReference>
<feature type="region of interest" description="Disordered" evidence="11">
    <location>
        <begin position="97"/>
        <end position="124"/>
    </location>
</feature>
<organism evidence="12 13">
    <name type="scientific">Bodo saltans</name>
    <name type="common">Flagellated protozoan</name>
    <dbReference type="NCBI Taxonomy" id="75058"/>
    <lineage>
        <taxon>Eukaryota</taxon>
        <taxon>Discoba</taxon>
        <taxon>Euglenozoa</taxon>
        <taxon>Kinetoplastea</taxon>
        <taxon>Metakinetoplastina</taxon>
        <taxon>Eubodonida</taxon>
        <taxon>Bodonidae</taxon>
        <taxon>Bodo</taxon>
    </lineage>
</organism>
<evidence type="ECO:0000256" key="10">
    <source>
        <dbReference type="RuleBase" id="RU361193"/>
    </source>
</evidence>
<dbReference type="Pfam" id="PF01532">
    <property type="entry name" value="Glyco_hydro_47"/>
    <property type="match status" value="1"/>
</dbReference>
<keyword evidence="7" id="KW-1015">Disulfide bond</keyword>
<evidence type="ECO:0000256" key="9">
    <source>
        <dbReference type="ARBA" id="ARBA00048605"/>
    </source>
</evidence>
<accession>A0A0S4JL61</accession>
<evidence type="ECO:0000256" key="3">
    <source>
        <dbReference type="ARBA" id="ARBA00007658"/>
    </source>
</evidence>
<evidence type="ECO:0000313" key="12">
    <source>
        <dbReference type="EMBL" id="CUG90926.1"/>
    </source>
</evidence>
<dbReference type="OrthoDB" id="8118055at2759"/>
<keyword evidence="5 10" id="KW-0378">Hydrolase</keyword>
<dbReference type="PANTHER" id="PTHR11742">
    <property type="entry name" value="MANNOSYL-OLIGOSACCHARIDE ALPHA-1,2-MANNOSIDASE-RELATED"/>
    <property type="match status" value="1"/>
</dbReference>
<evidence type="ECO:0000256" key="4">
    <source>
        <dbReference type="ARBA" id="ARBA00022723"/>
    </source>
</evidence>
<keyword evidence="4" id="KW-0479">Metal-binding</keyword>
<keyword evidence="10" id="KW-0326">Glycosidase</keyword>
<dbReference type="EMBL" id="CYKH01001877">
    <property type="protein sequence ID" value="CUG90926.1"/>
    <property type="molecule type" value="Genomic_DNA"/>
</dbReference>
<dbReference type="GO" id="GO:0016020">
    <property type="term" value="C:membrane"/>
    <property type="evidence" value="ECO:0007669"/>
    <property type="project" value="InterPro"/>
</dbReference>
<proteinExistence type="inferred from homology"/>
<protein>
    <recommendedName>
        <fullName evidence="10">alpha-1,2-Mannosidase</fullName>
        <ecNumber evidence="10">3.2.1.-</ecNumber>
    </recommendedName>
</protein>
<name>A0A0S4JL61_BODSA</name>
<dbReference type="InterPro" id="IPR001382">
    <property type="entry name" value="Glyco_hydro_47"/>
</dbReference>
<dbReference type="Proteomes" id="UP000051952">
    <property type="component" value="Unassembled WGS sequence"/>
</dbReference>
<evidence type="ECO:0000256" key="11">
    <source>
        <dbReference type="SAM" id="MobiDB-lite"/>
    </source>
</evidence>
<evidence type="ECO:0000256" key="2">
    <source>
        <dbReference type="ARBA" id="ARBA00004922"/>
    </source>
</evidence>
<comment type="catalytic activity">
    <reaction evidence="9">
        <text>N(4)-(alpha-D-Man-(1-&gt;2)-alpha-D-Man-(1-&gt;2)-alpha-D-Man-(1-&gt;3)-[alpha-D-Man-(1-&gt;2)-alpha-D-Man-(1-&gt;3)-[alpha-D-Man-(1-&gt;2)-alpha-D-Man-(1-&gt;6)]-alpha-D-Man-(1-&gt;6)]-beta-D-Man-(1-&gt;4)-beta-D-GlcNAc-(1-&gt;4)-beta-D-GlcNAc)-L-asparaginyl-[protein] (N-glucan mannose isomer 9A1,2,3B1,2,3) + 4 H2O = N(4)-(alpha-D-Man-(1-&gt;3)-[alpha-D-Man-(1-&gt;3)-[alpha-D-Man-(1-&gt;6)]-alpha-D-Man-(1-&gt;6)]-beta-D-Man-(1-&gt;4)-beta-D-GlcNAc-(1-&gt;4)-beta-D-GlcNAc)-L-asparaginyl-[protein] (N-glucan mannose isomer 5A1,2) + 4 beta-D-mannose</text>
        <dbReference type="Rhea" id="RHEA:56008"/>
        <dbReference type="Rhea" id="RHEA-COMP:14356"/>
        <dbReference type="Rhea" id="RHEA-COMP:14367"/>
        <dbReference type="ChEBI" id="CHEBI:15377"/>
        <dbReference type="ChEBI" id="CHEBI:28563"/>
        <dbReference type="ChEBI" id="CHEBI:59087"/>
        <dbReference type="ChEBI" id="CHEBI:139493"/>
        <dbReference type="EC" id="3.2.1.113"/>
    </reaction>
</comment>
<dbReference type="Gene3D" id="1.50.10.10">
    <property type="match status" value="1"/>
</dbReference>
<dbReference type="GO" id="GO:0004571">
    <property type="term" value="F:mannosyl-oligosaccharide 1,2-alpha-mannosidase activity"/>
    <property type="evidence" value="ECO:0007669"/>
    <property type="project" value="UniProtKB-EC"/>
</dbReference>
<dbReference type="InterPro" id="IPR036026">
    <property type="entry name" value="Seven-hairpin_glycosidases"/>
</dbReference>
<dbReference type="AlphaFoldDB" id="A0A0S4JL61"/>
<keyword evidence="6" id="KW-0106">Calcium</keyword>
<dbReference type="GO" id="GO:0005975">
    <property type="term" value="P:carbohydrate metabolic process"/>
    <property type="evidence" value="ECO:0007669"/>
    <property type="project" value="InterPro"/>
</dbReference>
<dbReference type="SUPFAM" id="SSF48225">
    <property type="entry name" value="Seven-hairpin glycosidases"/>
    <property type="match status" value="1"/>
</dbReference>
<comment type="pathway">
    <text evidence="2">Protein modification; protein glycosylation.</text>
</comment>
<sequence length="419" mass="47183">MRFQNRSRVTLTQKRRRQLIILITVFAVFAVPSLLTHHQPPNPLAVLHTADGGATVDLRKSPFRQPVQTQAVQTPQPVPPHVVVNSELPPVVAETKKKVATPPTDSYTPQYHPNFPRGAPVPRPYRLDTTKFSDKQRRVVEGIRHAYVNYKKYAWGHDELAPLRKTYTDWSQGHNSGIGLTAIESLDTMWLAGLYDEFHEVIEYLKSPMHTFSRHIEVGIFETTIRVLGGLLSAYELSGELILLDKAFDIGSRLFHCIEGRTIPHASVYLDSGETSNPGWLGGSQSLAEVTTIQLEFKKLSVYTGDMKYDKATMEIMHRVLEHIPSTGLYSIYISMSNGSPASGQVTLGARGDSFYEYLAKQWALTNYTERWLEDAYRKVANGVVDHLKVQMDDTHAFVVFFLLECSEVCCLRTSSAES</sequence>
<evidence type="ECO:0000256" key="8">
    <source>
        <dbReference type="ARBA" id="ARBA00047669"/>
    </source>
</evidence>
<comment type="catalytic activity">
    <reaction evidence="8">
        <text>N(4)-(alpha-D-Man-(1-&gt;2)-alpha-D-Man-(1-&gt;2)-alpha-D-Man-(1-&gt;3)-[alpha-D-Man-(1-&gt;3)-[alpha-D-Man-(1-&gt;2)-alpha-D-Man-(1-&gt;6)]-alpha-D-Man-(1-&gt;6)]-beta-D-Man-(1-&gt;4)-beta-D-GlcNAc-(1-&gt;4)-beta-D-GlcNAc)-L-asparaginyl-[protein] (N-glucan mannose isomer 8A1,2,3B1,3) + 3 H2O = N(4)-(alpha-D-Man-(1-&gt;3)-[alpha-D-Man-(1-&gt;3)-[alpha-D-Man-(1-&gt;6)]-alpha-D-Man-(1-&gt;6)]-beta-D-Man-(1-&gt;4)-beta-D-GlcNAc-(1-&gt;4)-beta-D-GlcNAc)-L-asparaginyl-[protein] (N-glucan mannose isomer 5A1,2) + 3 beta-D-mannose</text>
        <dbReference type="Rhea" id="RHEA:56028"/>
        <dbReference type="Rhea" id="RHEA-COMP:14358"/>
        <dbReference type="Rhea" id="RHEA-COMP:14367"/>
        <dbReference type="ChEBI" id="CHEBI:15377"/>
        <dbReference type="ChEBI" id="CHEBI:28563"/>
        <dbReference type="ChEBI" id="CHEBI:59087"/>
        <dbReference type="ChEBI" id="CHEBI:60628"/>
        <dbReference type="EC" id="3.2.1.113"/>
    </reaction>
</comment>
<dbReference type="VEuPathDB" id="TriTrypDB:BSAL_29315"/>
<dbReference type="EC" id="3.2.1.-" evidence="10"/>
<comment type="similarity">
    <text evidence="3 10">Belongs to the glycosyl hydrolase 47 family.</text>
</comment>
<gene>
    <name evidence="12" type="ORF">BSAL_29315</name>
</gene>